<evidence type="ECO:0000256" key="1">
    <source>
        <dbReference type="SAM" id="Phobius"/>
    </source>
</evidence>
<keyword evidence="1" id="KW-0472">Membrane</keyword>
<feature type="transmembrane region" description="Helical" evidence="1">
    <location>
        <begin position="37"/>
        <end position="56"/>
    </location>
</feature>
<feature type="transmembrane region" description="Helical" evidence="1">
    <location>
        <begin position="77"/>
        <end position="98"/>
    </location>
</feature>
<keyword evidence="1" id="KW-1133">Transmembrane helix</keyword>
<organism evidence="2 3">
    <name type="scientific">Streptomyces bangladeshensis</name>
    <dbReference type="NCBI Taxonomy" id="295352"/>
    <lineage>
        <taxon>Bacteria</taxon>
        <taxon>Bacillati</taxon>
        <taxon>Actinomycetota</taxon>
        <taxon>Actinomycetes</taxon>
        <taxon>Kitasatosporales</taxon>
        <taxon>Streptomycetaceae</taxon>
        <taxon>Streptomyces</taxon>
    </lineage>
</organism>
<reference evidence="2 3" key="1">
    <citation type="journal article" date="2019" name="Int. J. Syst. Evol. Microbiol.">
        <title>The Global Catalogue of Microorganisms (GCM) 10K type strain sequencing project: providing services to taxonomists for standard genome sequencing and annotation.</title>
        <authorList>
            <consortium name="The Broad Institute Genomics Platform"/>
            <consortium name="The Broad Institute Genome Sequencing Center for Infectious Disease"/>
            <person name="Wu L."/>
            <person name="Ma J."/>
        </authorList>
    </citation>
    <scope>NUCLEOTIDE SEQUENCE [LARGE SCALE GENOMIC DNA]</scope>
    <source>
        <strain evidence="2 3">JCM 14924</strain>
    </source>
</reference>
<dbReference type="EMBL" id="BAAAOQ010000048">
    <property type="protein sequence ID" value="GAA1500512.1"/>
    <property type="molecule type" value="Genomic_DNA"/>
</dbReference>
<proteinExistence type="predicted"/>
<gene>
    <name evidence="2" type="ORF">GCM10009787_78400</name>
</gene>
<evidence type="ECO:0000313" key="3">
    <source>
        <dbReference type="Proteomes" id="UP001501391"/>
    </source>
</evidence>
<sequence>MRLGPHYSLLAWYCSINGLVDYHGWAPAIVADALSPIYAFAYAVASALAAWEIGRLREAAVWVLAPARSRFRIAANILFPVVTLAWFMLILAAALRLIQEDVAPNSTVCAPWFSACCCAQHMSSSASLPACTCRGCSQPPWSRW</sequence>
<keyword evidence="3" id="KW-1185">Reference proteome</keyword>
<accession>A0ABN1ZKT1</accession>
<protein>
    <submittedName>
        <fullName evidence="2">Uncharacterized protein</fullName>
    </submittedName>
</protein>
<dbReference type="Proteomes" id="UP001501391">
    <property type="component" value="Unassembled WGS sequence"/>
</dbReference>
<comment type="caution">
    <text evidence="2">The sequence shown here is derived from an EMBL/GenBank/DDBJ whole genome shotgun (WGS) entry which is preliminary data.</text>
</comment>
<name>A0ABN1ZKT1_9ACTN</name>
<keyword evidence="1" id="KW-0812">Transmembrane</keyword>
<evidence type="ECO:0000313" key="2">
    <source>
        <dbReference type="EMBL" id="GAA1500512.1"/>
    </source>
</evidence>